<gene>
    <name evidence="1" type="ORF">UFOPK1762_01353</name>
</gene>
<dbReference type="AlphaFoldDB" id="A0A6J6FQ61"/>
<name>A0A6J6FQ61_9ZZZZ</name>
<accession>A0A6J6FQ61</accession>
<protein>
    <submittedName>
        <fullName evidence="1">Unannotated protein</fullName>
    </submittedName>
</protein>
<sequence>MASGNTSAIGRNLKPVAIGFGPAEANLVIAVGINVHLGVIENTRGVRCIRTVGRTGFHRERGVDRTGDISPNDVFVVGSDWRLEVHSVGVVPCERTSRRHDAIENRALRIEFLMGIQRALKDVGEIAESLGHIVIGHDRARNDPFVACLLQQCH</sequence>
<proteinExistence type="predicted"/>
<dbReference type="EMBL" id="CAEZTY010000056">
    <property type="protein sequence ID" value="CAB4591236.1"/>
    <property type="molecule type" value="Genomic_DNA"/>
</dbReference>
<reference evidence="1" key="1">
    <citation type="submission" date="2020-05" db="EMBL/GenBank/DDBJ databases">
        <authorList>
            <person name="Chiriac C."/>
            <person name="Salcher M."/>
            <person name="Ghai R."/>
            <person name="Kavagutti S V."/>
        </authorList>
    </citation>
    <scope>NUCLEOTIDE SEQUENCE</scope>
</reference>
<evidence type="ECO:0000313" key="1">
    <source>
        <dbReference type="EMBL" id="CAB4591236.1"/>
    </source>
</evidence>
<organism evidence="1">
    <name type="scientific">freshwater metagenome</name>
    <dbReference type="NCBI Taxonomy" id="449393"/>
    <lineage>
        <taxon>unclassified sequences</taxon>
        <taxon>metagenomes</taxon>
        <taxon>ecological metagenomes</taxon>
    </lineage>
</organism>